<evidence type="ECO:0000313" key="2">
    <source>
        <dbReference type="EMBL" id="VAX06536.1"/>
    </source>
</evidence>
<feature type="transmembrane region" description="Helical" evidence="1">
    <location>
        <begin position="76"/>
        <end position="95"/>
    </location>
</feature>
<name>A0A3B1AKS4_9ZZZZ</name>
<dbReference type="EMBL" id="UOFY01000008">
    <property type="protein sequence ID" value="VAX06536.1"/>
    <property type="molecule type" value="Genomic_DNA"/>
</dbReference>
<accession>A0A3B1AKS4</accession>
<evidence type="ECO:0000256" key="1">
    <source>
        <dbReference type="SAM" id="Phobius"/>
    </source>
</evidence>
<reference evidence="2" key="1">
    <citation type="submission" date="2018-06" db="EMBL/GenBank/DDBJ databases">
        <authorList>
            <person name="Zhirakovskaya E."/>
        </authorList>
    </citation>
    <scope>NUCLEOTIDE SEQUENCE</scope>
</reference>
<proteinExistence type="predicted"/>
<dbReference type="PIRSF" id="PIRSF005610">
    <property type="entry name" value="SirB"/>
    <property type="match status" value="1"/>
</dbReference>
<gene>
    <name evidence="2" type="ORF">MNBD_GAMMA25-1926</name>
</gene>
<feature type="transmembrane region" description="Helical" evidence="1">
    <location>
        <begin position="102"/>
        <end position="120"/>
    </location>
</feature>
<keyword evidence="1" id="KW-0472">Membrane</keyword>
<sequence length="135" mass="15791">MSDTYSLVKIIHVSTVSFTGIYFFIRGLSQLNHRRWFKKKWARKISQYNDVALLFSGISMAAMIKQYPFANSWLTAKFLMLLVYIICGMLAFYWLKKQEHKTMAWIAALLVYAYIVGVAMNKNPAWLEPVFNTLF</sequence>
<dbReference type="InterPro" id="IPR007360">
    <property type="entry name" value="SirB"/>
</dbReference>
<dbReference type="PANTHER" id="PTHR39594:SF1">
    <property type="entry name" value="PROTEIN YCHQ"/>
    <property type="match status" value="1"/>
</dbReference>
<dbReference type="PANTHER" id="PTHR39594">
    <property type="entry name" value="PROTEIN YCHQ"/>
    <property type="match status" value="1"/>
</dbReference>
<dbReference type="AlphaFoldDB" id="A0A3B1AKS4"/>
<keyword evidence="1" id="KW-1133">Transmembrane helix</keyword>
<keyword evidence="1" id="KW-0812">Transmembrane</keyword>
<dbReference type="Pfam" id="PF04247">
    <property type="entry name" value="SirB"/>
    <property type="match status" value="1"/>
</dbReference>
<feature type="transmembrane region" description="Helical" evidence="1">
    <location>
        <begin position="6"/>
        <end position="25"/>
    </location>
</feature>
<dbReference type="GO" id="GO:0005886">
    <property type="term" value="C:plasma membrane"/>
    <property type="evidence" value="ECO:0007669"/>
    <property type="project" value="TreeGrafter"/>
</dbReference>
<feature type="transmembrane region" description="Helical" evidence="1">
    <location>
        <begin position="45"/>
        <end position="64"/>
    </location>
</feature>
<protein>
    <submittedName>
        <fullName evidence="2">Uncharacterized protein</fullName>
    </submittedName>
</protein>
<organism evidence="2">
    <name type="scientific">hydrothermal vent metagenome</name>
    <dbReference type="NCBI Taxonomy" id="652676"/>
    <lineage>
        <taxon>unclassified sequences</taxon>
        <taxon>metagenomes</taxon>
        <taxon>ecological metagenomes</taxon>
    </lineage>
</organism>